<organism evidence="2 3">
    <name type="scientific">Ramazzottius varieornatus</name>
    <name type="common">Water bear</name>
    <name type="synonym">Tardigrade</name>
    <dbReference type="NCBI Taxonomy" id="947166"/>
    <lineage>
        <taxon>Eukaryota</taxon>
        <taxon>Metazoa</taxon>
        <taxon>Ecdysozoa</taxon>
        <taxon>Tardigrada</taxon>
        <taxon>Eutardigrada</taxon>
        <taxon>Parachela</taxon>
        <taxon>Hypsibioidea</taxon>
        <taxon>Ramazzottiidae</taxon>
        <taxon>Ramazzottius</taxon>
    </lineage>
</organism>
<protein>
    <submittedName>
        <fullName evidence="2">Uncharacterized protein</fullName>
    </submittedName>
</protein>
<feature type="compositionally biased region" description="Basic residues" evidence="1">
    <location>
        <begin position="1"/>
        <end position="12"/>
    </location>
</feature>
<accession>A0A1D1VT50</accession>
<comment type="caution">
    <text evidence="2">The sequence shown here is derived from an EMBL/GenBank/DDBJ whole genome shotgun (WGS) entry which is preliminary data.</text>
</comment>
<dbReference type="EMBL" id="BDGG01000011">
    <property type="protein sequence ID" value="GAV04722.1"/>
    <property type="molecule type" value="Genomic_DNA"/>
</dbReference>
<evidence type="ECO:0000256" key="1">
    <source>
        <dbReference type="SAM" id="MobiDB-lite"/>
    </source>
</evidence>
<dbReference type="Proteomes" id="UP000186922">
    <property type="component" value="Unassembled WGS sequence"/>
</dbReference>
<proteinExistence type="predicted"/>
<feature type="region of interest" description="Disordered" evidence="1">
    <location>
        <begin position="1"/>
        <end position="20"/>
    </location>
</feature>
<reference evidence="2 3" key="1">
    <citation type="journal article" date="2016" name="Nat. Commun.">
        <title>Extremotolerant tardigrade genome and improved radiotolerance of human cultured cells by tardigrade-unique protein.</title>
        <authorList>
            <person name="Hashimoto T."/>
            <person name="Horikawa D.D."/>
            <person name="Saito Y."/>
            <person name="Kuwahara H."/>
            <person name="Kozuka-Hata H."/>
            <person name="Shin-I T."/>
            <person name="Minakuchi Y."/>
            <person name="Ohishi K."/>
            <person name="Motoyama A."/>
            <person name="Aizu T."/>
            <person name="Enomoto A."/>
            <person name="Kondo K."/>
            <person name="Tanaka S."/>
            <person name="Hara Y."/>
            <person name="Koshikawa S."/>
            <person name="Sagara H."/>
            <person name="Miura T."/>
            <person name="Yokobori S."/>
            <person name="Miyagawa K."/>
            <person name="Suzuki Y."/>
            <person name="Kubo T."/>
            <person name="Oyama M."/>
            <person name="Kohara Y."/>
            <person name="Fujiyama A."/>
            <person name="Arakawa K."/>
            <person name="Katayama T."/>
            <person name="Toyoda A."/>
            <person name="Kunieda T."/>
        </authorList>
    </citation>
    <scope>NUCLEOTIDE SEQUENCE [LARGE SCALE GENOMIC DNA]</scope>
    <source>
        <strain evidence="2 3">YOKOZUNA-1</strain>
    </source>
</reference>
<name>A0A1D1VT50_RAMVA</name>
<evidence type="ECO:0000313" key="3">
    <source>
        <dbReference type="Proteomes" id="UP000186922"/>
    </source>
</evidence>
<sequence>MGISATRRKSLHRSWSSTPTSTKKVNFKVRCYTDQGFVYLVRAPKEEEQWIASVEAGRLGCDWSLHEFLRRNPSVYYEIIRIARERFNIELQMSQYQAEWADGSSSWDIAADLHHAPDVVTEWVRARQPSTDPRYNFVL</sequence>
<evidence type="ECO:0000313" key="2">
    <source>
        <dbReference type="EMBL" id="GAV04722.1"/>
    </source>
</evidence>
<keyword evidence="3" id="KW-1185">Reference proteome</keyword>
<dbReference type="AlphaFoldDB" id="A0A1D1VT50"/>
<gene>
    <name evidence="2" type="primary">RvY_14957-1</name>
    <name evidence="2" type="synonym">RvY_14957.1</name>
    <name evidence="2" type="ORF">RvY_14957</name>
</gene>